<dbReference type="Proteomes" id="UP000030762">
    <property type="component" value="Unassembled WGS sequence"/>
</dbReference>
<dbReference type="EMBL" id="JH767280">
    <property type="protein sequence ID" value="EQC25415.1"/>
    <property type="molecule type" value="Genomic_DNA"/>
</dbReference>
<gene>
    <name evidence="1" type="ORF">SDRG_16715</name>
</gene>
<evidence type="ECO:0000313" key="2">
    <source>
        <dbReference type="Proteomes" id="UP000030762"/>
    </source>
</evidence>
<dbReference type="AlphaFoldDB" id="T0PWL7"/>
<name>T0PWL7_SAPDV</name>
<dbReference type="GeneID" id="19957442"/>
<dbReference type="RefSeq" id="XP_008621155.1">
    <property type="nucleotide sequence ID" value="XM_008622933.1"/>
</dbReference>
<accession>T0PWL7</accession>
<keyword evidence="2" id="KW-1185">Reference proteome</keyword>
<protein>
    <submittedName>
        <fullName evidence="1">Uncharacterized protein</fullName>
    </submittedName>
</protein>
<dbReference type="VEuPathDB" id="FungiDB:SDRG_16715"/>
<evidence type="ECO:0000313" key="1">
    <source>
        <dbReference type="EMBL" id="EQC25415.1"/>
    </source>
</evidence>
<reference evidence="1 2" key="1">
    <citation type="submission" date="2012-04" db="EMBL/GenBank/DDBJ databases">
        <title>The Genome Sequence of Saprolegnia declina VS20.</title>
        <authorList>
            <consortium name="The Broad Institute Genome Sequencing Platform"/>
            <person name="Russ C."/>
            <person name="Nusbaum C."/>
            <person name="Tyler B."/>
            <person name="van West P."/>
            <person name="Dieguez-Uribeondo J."/>
            <person name="de Bruijn I."/>
            <person name="Tripathy S."/>
            <person name="Jiang R."/>
            <person name="Young S.K."/>
            <person name="Zeng Q."/>
            <person name="Gargeya S."/>
            <person name="Fitzgerald M."/>
            <person name="Haas B."/>
            <person name="Abouelleil A."/>
            <person name="Alvarado L."/>
            <person name="Arachchi H.M."/>
            <person name="Berlin A."/>
            <person name="Chapman S.B."/>
            <person name="Goldberg J."/>
            <person name="Griggs A."/>
            <person name="Gujja S."/>
            <person name="Hansen M."/>
            <person name="Howarth C."/>
            <person name="Imamovic A."/>
            <person name="Larimer J."/>
            <person name="McCowen C."/>
            <person name="Montmayeur A."/>
            <person name="Murphy C."/>
            <person name="Neiman D."/>
            <person name="Pearson M."/>
            <person name="Priest M."/>
            <person name="Roberts A."/>
            <person name="Saif S."/>
            <person name="Shea T."/>
            <person name="Sisk P."/>
            <person name="Sykes S."/>
            <person name="Wortman J."/>
            <person name="Nusbaum C."/>
            <person name="Birren B."/>
        </authorList>
    </citation>
    <scope>NUCLEOTIDE SEQUENCE [LARGE SCALE GENOMIC DNA]</scope>
    <source>
        <strain evidence="1 2">VS20</strain>
    </source>
</reference>
<proteinExistence type="predicted"/>
<sequence length="159" mass="17423">MFSTLVRTVRRRSRFFSIDSARPSVGPACLEPKADATNSAKPDPIAACHRDSNSVDVTHSLAMKTAEIPFDRSISNENANMENKTSRTSTPVWTPLTPLMTPLTPLMTPLTPVWTPLTLLMTPLTPVWTPLTPLMIPSMQLSSPSVRVLSHLTKASQSL</sequence>
<organism evidence="1 2">
    <name type="scientific">Saprolegnia diclina (strain VS20)</name>
    <dbReference type="NCBI Taxonomy" id="1156394"/>
    <lineage>
        <taxon>Eukaryota</taxon>
        <taxon>Sar</taxon>
        <taxon>Stramenopiles</taxon>
        <taxon>Oomycota</taxon>
        <taxon>Saprolegniomycetes</taxon>
        <taxon>Saprolegniales</taxon>
        <taxon>Saprolegniaceae</taxon>
        <taxon>Saprolegnia</taxon>
    </lineage>
</organism>
<dbReference type="InParanoid" id="T0PWL7"/>